<dbReference type="InterPro" id="IPR036188">
    <property type="entry name" value="FAD/NAD-bd_sf"/>
</dbReference>
<protein>
    <recommendedName>
        <fullName evidence="7">Flavin-containing monooxygenase</fullName>
        <ecNumber evidence="7">1.-.-.-</ecNumber>
    </recommendedName>
</protein>
<dbReference type="Pfam" id="PF00743">
    <property type="entry name" value="FMO-like"/>
    <property type="match status" value="1"/>
</dbReference>
<reference evidence="8 9" key="1">
    <citation type="submission" date="2020-10" db="EMBL/GenBank/DDBJ databases">
        <title>The Coptis chinensis genome and diversification of protoberbering-type alkaloids.</title>
        <authorList>
            <person name="Wang B."/>
            <person name="Shu S."/>
            <person name="Song C."/>
            <person name="Liu Y."/>
        </authorList>
    </citation>
    <scope>NUCLEOTIDE SEQUENCE [LARGE SCALE GENOMIC DNA]</scope>
    <source>
        <strain evidence="8">HL-2020</strain>
        <tissue evidence="8">Leaf</tissue>
    </source>
</reference>
<evidence type="ECO:0000256" key="2">
    <source>
        <dbReference type="ARBA" id="ARBA00009183"/>
    </source>
</evidence>
<evidence type="ECO:0000256" key="7">
    <source>
        <dbReference type="RuleBase" id="RU361177"/>
    </source>
</evidence>
<dbReference type="Proteomes" id="UP000631114">
    <property type="component" value="Unassembled WGS sequence"/>
</dbReference>
<dbReference type="SUPFAM" id="SSF51905">
    <property type="entry name" value="FAD/NAD(P)-binding domain"/>
    <property type="match status" value="2"/>
</dbReference>
<gene>
    <name evidence="8" type="ORF">IFM89_010103</name>
</gene>
<evidence type="ECO:0000256" key="5">
    <source>
        <dbReference type="ARBA" id="ARBA00022857"/>
    </source>
</evidence>
<dbReference type="Gene3D" id="3.50.50.60">
    <property type="entry name" value="FAD/NAD(P)-binding domain"/>
    <property type="match status" value="3"/>
</dbReference>
<dbReference type="OrthoDB" id="66881at2759"/>
<comment type="caution">
    <text evidence="8">The sequence shown here is derived from an EMBL/GenBank/DDBJ whole genome shotgun (WGS) entry which is preliminary data.</text>
</comment>
<keyword evidence="6 7" id="KW-0560">Oxidoreductase</keyword>
<evidence type="ECO:0000313" key="9">
    <source>
        <dbReference type="Proteomes" id="UP000631114"/>
    </source>
</evidence>
<name>A0A835LUE8_9MAGN</name>
<dbReference type="GO" id="GO:0004499">
    <property type="term" value="F:N,N-dimethylaniline monooxygenase activity"/>
    <property type="evidence" value="ECO:0007669"/>
    <property type="project" value="InterPro"/>
</dbReference>
<keyword evidence="9" id="KW-1185">Reference proteome</keyword>
<evidence type="ECO:0000313" key="8">
    <source>
        <dbReference type="EMBL" id="KAF9608618.1"/>
    </source>
</evidence>
<evidence type="ECO:0000256" key="4">
    <source>
        <dbReference type="ARBA" id="ARBA00022827"/>
    </source>
</evidence>
<comment type="cofactor">
    <cofactor evidence="1 7">
        <name>FAD</name>
        <dbReference type="ChEBI" id="CHEBI:57692"/>
    </cofactor>
</comment>
<evidence type="ECO:0000256" key="1">
    <source>
        <dbReference type="ARBA" id="ARBA00001974"/>
    </source>
</evidence>
<dbReference type="EC" id="1.-.-.-" evidence="7"/>
<dbReference type="FunFam" id="3.50.50.60:FF:000169">
    <property type="entry name" value="Flavin-containing monooxygenase"/>
    <property type="match status" value="1"/>
</dbReference>
<dbReference type="InterPro" id="IPR000960">
    <property type="entry name" value="Flavin_mOase"/>
</dbReference>
<organism evidence="8 9">
    <name type="scientific">Coptis chinensis</name>
    <dbReference type="NCBI Taxonomy" id="261450"/>
    <lineage>
        <taxon>Eukaryota</taxon>
        <taxon>Viridiplantae</taxon>
        <taxon>Streptophyta</taxon>
        <taxon>Embryophyta</taxon>
        <taxon>Tracheophyta</taxon>
        <taxon>Spermatophyta</taxon>
        <taxon>Magnoliopsida</taxon>
        <taxon>Ranunculales</taxon>
        <taxon>Ranunculaceae</taxon>
        <taxon>Coptidoideae</taxon>
        <taxon>Coptis</taxon>
    </lineage>
</organism>
<sequence>MEKSVGIIGAGISGLLACKYVLEMGFNPIVFEATNGIGGVWDHQTVKTTRLQTHKLFYQFSDFPWPSSVLEDLPDHKQVKEYIESYASHFDLRKYIKFNSKVISIDYEGVFDEEMVSWDLWSGTGEPFSPKGKWNVTVEDLDLQSTKDYQIEFVILCIGKFSDVPNIPEFPPNKGPEVFGGKVIHAMDYSAMDDASAAEFIKGKRVTVVGLQKSGLDIATECAMANGVEHPCTVIYKKAHWSFPDYLPWGVPLASLYFNRFAEFMIHKPGEGLVLSLLATVLSPLRWLRSKFVESYLKSKLRLKKYSMTPEHSFNKDFACCTLAITPDKFFDRVEEGSIVLNKSTTLCFSKDGLMIAGKTAPLETDIVILATGYRGDQKLHNIFASSTFQKYIIGSSRTRIPLYRECIHPRIPQLAIIGYSESIANLFTSEMRCRWLAHLLKGTFKLPRITEMEKDVLRWEKFMKQYQGEECYQRSSISISHIWYNDMLCKDMKCNPRRKKGFFADLFEPYGPMDYVNLNPQ</sequence>
<keyword evidence="7" id="KW-0503">Monooxygenase</keyword>
<dbReference type="AlphaFoldDB" id="A0A835LUE8"/>
<dbReference type="PROSITE" id="PS51257">
    <property type="entry name" value="PROKAR_LIPOPROTEIN"/>
    <property type="match status" value="1"/>
</dbReference>
<evidence type="ECO:0000256" key="3">
    <source>
        <dbReference type="ARBA" id="ARBA00022630"/>
    </source>
</evidence>
<comment type="similarity">
    <text evidence="2 7">Belongs to the FMO family.</text>
</comment>
<keyword evidence="3 7" id="KW-0285">Flavoprotein</keyword>
<dbReference type="InterPro" id="IPR020946">
    <property type="entry name" value="Flavin_mOase-like"/>
</dbReference>
<evidence type="ECO:0000256" key="6">
    <source>
        <dbReference type="ARBA" id="ARBA00023002"/>
    </source>
</evidence>
<dbReference type="GO" id="GO:0050661">
    <property type="term" value="F:NADP binding"/>
    <property type="evidence" value="ECO:0007669"/>
    <property type="project" value="InterPro"/>
</dbReference>
<dbReference type="PANTHER" id="PTHR23023">
    <property type="entry name" value="DIMETHYLANILINE MONOOXYGENASE"/>
    <property type="match status" value="1"/>
</dbReference>
<keyword evidence="5" id="KW-0521">NADP</keyword>
<dbReference type="GO" id="GO:0050660">
    <property type="term" value="F:flavin adenine dinucleotide binding"/>
    <property type="evidence" value="ECO:0007669"/>
    <property type="project" value="InterPro"/>
</dbReference>
<dbReference type="FunFam" id="3.50.50.60:FF:000167">
    <property type="entry name" value="Flavin-containing monooxygenase"/>
    <property type="match status" value="1"/>
</dbReference>
<dbReference type="InterPro" id="IPR050346">
    <property type="entry name" value="FMO-like"/>
</dbReference>
<dbReference type="EMBL" id="JADFTS010000004">
    <property type="protein sequence ID" value="KAF9608618.1"/>
    <property type="molecule type" value="Genomic_DNA"/>
</dbReference>
<proteinExistence type="inferred from homology"/>
<accession>A0A835LUE8</accession>
<keyword evidence="4 7" id="KW-0274">FAD</keyword>
<dbReference type="PIRSF" id="PIRSF000332">
    <property type="entry name" value="FMO"/>
    <property type="match status" value="1"/>
</dbReference>